<proteinExistence type="inferred from homology"/>
<dbReference type="InterPro" id="IPR014284">
    <property type="entry name" value="RNA_pol_sigma-70_dom"/>
</dbReference>
<keyword evidence="2 6" id="KW-0805">Transcription regulation</keyword>
<reference evidence="11" key="2">
    <citation type="submission" date="2011-03" db="EMBL/GenBank/DDBJ databases">
        <title>The complete genome of Hippea maritima DSM 10411.</title>
        <authorList>
            <consortium name="US DOE Joint Genome Institute (JGI-PGF)"/>
            <person name="Lucas S."/>
            <person name="Copeland A."/>
            <person name="Lapidus A."/>
            <person name="Bruce D."/>
            <person name="Goodwin L."/>
            <person name="Pitluck S."/>
            <person name="Peters L."/>
            <person name="Kyrpides N."/>
            <person name="Mavromatis K."/>
            <person name="Pagani I."/>
            <person name="Ivanova N."/>
            <person name="Mikhailova N."/>
            <person name="Lu M."/>
            <person name="Detter J.C."/>
            <person name="Tapia R."/>
            <person name="Han C."/>
            <person name="Land M."/>
            <person name="Hauser L."/>
            <person name="Markowitz V."/>
            <person name="Cheng J.-F."/>
            <person name="Hugenholtz P."/>
            <person name="Woyke T."/>
            <person name="Wu D."/>
            <person name="Spring S."/>
            <person name="Schroeder M."/>
            <person name="Brambilla E."/>
            <person name="Klenk H.-P."/>
            <person name="Eisen J.A."/>
        </authorList>
    </citation>
    <scope>NUCLEOTIDE SEQUENCE [LARGE SCALE GENOMIC DNA]</scope>
    <source>
        <strain evidence="11">ATCC 700847 / DSM 10411 / MH2</strain>
    </source>
</reference>
<feature type="short sequence motif" description="Interaction with polymerase core subunit RpoC" evidence="6">
    <location>
        <begin position="282"/>
        <end position="285"/>
    </location>
</feature>
<dbReference type="SUPFAM" id="SSF88946">
    <property type="entry name" value="Sigma2 domain of RNA polymerase sigma factors"/>
    <property type="match status" value="1"/>
</dbReference>
<dbReference type="NCBIfam" id="TIGR02393">
    <property type="entry name" value="RpoD_Cterm"/>
    <property type="match status" value="1"/>
</dbReference>
<dbReference type="GO" id="GO:0006352">
    <property type="term" value="P:DNA-templated transcription initiation"/>
    <property type="evidence" value="ECO:0007669"/>
    <property type="project" value="UniProtKB-UniRule"/>
</dbReference>
<dbReference type="Gene3D" id="1.20.120.1810">
    <property type="match status" value="1"/>
</dbReference>
<dbReference type="PROSITE" id="PS00716">
    <property type="entry name" value="SIGMA70_2"/>
    <property type="match status" value="1"/>
</dbReference>
<dbReference type="Pfam" id="PF03979">
    <property type="entry name" value="Sigma70_r1_1"/>
    <property type="match status" value="1"/>
</dbReference>
<dbReference type="InterPro" id="IPR013325">
    <property type="entry name" value="RNA_pol_sigma_r2"/>
</dbReference>
<dbReference type="KEGG" id="hmr:Hipma_0259"/>
<feature type="region of interest" description="Sigma-70 factor domain-4" evidence="6">
    <location>
        <begin position="426"/>
        <end position="479"/>
    </location>
</feature>
<sequence length="491" mass="57153">MDKNLNDDAIRRILSEGKKKGYVTYDEINDILPEGISVDEIDDIIRQCDDLDIDIVDTDKVSSEKNIEEFELEEDEEVGSAIRMYLREMGNIPLLSREEEIEIAKKIEEHKNNLTRKLIEMPFTCEAIEELRQKIIEGEEKVKNISNALDLSYKYDDDESDEDHTSKETLLKILESIIEKYQQLSKAQYQEEISQLKEDIFNHFTEIALSDKYIQKMTQSFIDRVKSNKNLPNRERLIDILNEIEKERKEVEEVKQRMIKANLRLVVSIAKKHLNRGLSFLDLIQEGNIGLMKSVDKFDYKKGFKFSTYATWWIRQSISRAIADQARTIRIPVHMIETINKIVRASKLLIQENGKEPTAQELAEYLGMDEEKIKSIIKIAKEPISLETPIGDDNDTHLEDFIEDTKSESPLDYVIKSNLKEKVEEVLSTLTDRERKVLMMRYGIGDGFDHTLEEVGKVLGVTRERVRQIEAKALRKLRHPKRSRVLASFVE</sequence>
<feature type="region of interest" description="Sigma-70 factor domain-2" evidence="6">
    <location>
        <begin position="258"/>
        <end position="328"/>
    </location>
</feature>
<keyword evidence="1 6" id="KW-0963">Cytoplasm</keyword>
<keyword evidence="3 6" id="KW-0731">Sigma factor</keyword>
<dbReference type="CDD" id="cd06171">
    <property type="entry name" value="Sigma70_r4"/>
    <property type="match status" value="1"/>
</dbReference>
<dbReference type="Pfam" id="PF04539">
    <property type="entry name" value="Sigma70_r3"/>
    <property type="match status" value="1"/>
</dbReference>
<dbReference type="InterPro" id="IPR007627">
    <property type="entry name" value="RNA_pol_sigma70_r2"/>
</dbReference>
<dbReference type="HOGENOM" id="CLU_014793_7_2_7"/>
<comment type="similarity">
    <text evidence="6">Belongs to the sigma-70 factor family. RpoD/SigA subfamily.</text>
</comment>
<dbReference type="PANTHER" id="PTHR30603:SF60">
    <property type="entry name" value="RNA POLYMERASE SIGMA FACTOR RPOD"/>
    <property type="match status" value="1"/>
</dbReference>
<dbReference type="InParanoid" id="F2LXX1"/>
<dbReference type="STRING" id="760142.Hipma_0259"/>
<keyword evidence="4 6" id="KW-0238">DNA-binding</keyword>
<dbReference type="GO" id="GO:0016987">
    <property type="term" value="F:sigma factor activity"/>
    <property type="evidence" value="ECO:0007669"/>
    <property type="project" value="UniProtKB-UniRule"/>
</dbReference>
<evidence type="ECO:0000259" key="8">
    <source>
        <dbReference type="PROSITE" id="PS00715"/>
    </source>
</evidence>
<evidence type="ECO:0000256" key="1">
    <source>
        <dbReference type="ARBA" id="ARBA00022490"/>
    </source>
</evidence>
<dbReference type="FunCoup" id="F2LXX1">
    <property type="interactions" value="274"/>
</dbReference>
<dbReference type="GO" id="GO:0005737">
    <property type="term" value="C:cytoplasm"/>
    <property type="evidence" value="ECO:0007669"/>
    <property type="project" value="UniProtKB-SubCell"/>
</dbReference>
<feature type="domain" description="RNA polymerase sigma-70" evidence="9">
    <location>
        <begin position="451"/>
        <end position="477"/>
    </location>
</feature>
<evidence type="ECO:0000256" key="6">
    <source>
        <dbReference type="HAMAP-Rule" id="MF_00963"/>
    </source>
</evidence>
<dbReference type="InterPro" id="IPR036388">
    <property type="entry name" value="WH-like_DNA-bd_sf"/>
</dbReference>
<evidence type="ECO:0000256" key="7">
    <source>
        <dbReference type="SAM" id="Coils"/>
    </source>
</evidence>
<feature type="coiled-coil region" evidence="7">
    <location>
        <begin position="97"/>
        <end position="148"/>
    </location>
</feature>
<evidence type="ECO:0000259" key="9">
    <source>
        <dbReference type="PROSITE" id="PS00716"/>
    </source>
</evidence>
<evidence type="ECO:0000256" key="5">
    <source>
        <dbReference type="ARBA" id="ARBA00023163"/>
    </source>
</evidence>
<dbReference type="Pfam" id="PF04545">
    <property type="entry name" value="Sigma70_r4"/>
    <property type="match status" value="1"/>
</dbReference>
<keyword evidence="7" id="KW-0175">Coiled coil</keyword>
<keyword evidence="11" id="KW-1185">Reference proteome</keyword>
<comment type="function">
    <text evidence="6">Sigma factors are initiation factors that promote the attachment of RNA polymerase to specific initiation sites and are then released. This sigma factor is the primary sigma factor during exponential growth.</text>
</comment>
<dbReference type="InterPro" id="IPR028630">
    <property type="entry name" value="Sigma70_RpoD"/>
</dbReference>
<dbReference type="InterPro" id="IPR007630">
    <property type="entry name" value="RNA_pol_sigma70_r4"/>
</dbReference>
<feature type="region of interest" description="Sigma-70 factor domain-3" evidence="6">
    <location>
        <begin position="337"/>
        <end position="413"/>
    </location>
</feature>
<dbReference type="InterPro" id="IPR013324">
    <property type="entry name" value="RNA_pol_sigma_r3/r4-like"/>
</dbReference>
<dbReference type="Pfam" id="PF04542">
    <property type="entry name" value="Sigma70_r2"/>
    <property type="match status" value="1"/>
</dbReference>
<dbReference type="HAMAP" id="MF_00963">
    <property type="entry name" value="Sigma70_RpoD_SigA"/>
    <property type="match status" value="1"/>
</dbReference>
<dbReference type="AlphaFoldDB" id="F2LXX1"/>
<feature type="DNA-binding region" description="H-T-H motif" evidence="6">
    <location>
        <begin position="452"/>
        <end position="471"/>
    </location>
</feature>
<dbReference type="Gene3D" id="1.10.220.120">
    <property type="entry name" value="Sigma-70 factor, region 1.1"/>
    <property type="match status" value="1"/>
</dbReference>
<dbReference type="InterPro" id="IPR000943">
    <property type="entry name" value="RNA_pol_sigma70"/>
</dbReference>
<evidence type="ECO:0000256" key="3">
    <source>
        <dbReference type="ARBA" id="ARBA00023082"/>
    </source>
</evidence>
<evidence type="ECO:0000256" key="4">
    <source>
        <dbReference type="ARBA" id="ARBA00023125"/>
    </source>
</evidence>
<evidence type="ECO:0000256" key="2">
    <source>
        <dbReference type="ARBA" id="ARBA00023015"/>
    </source>
</evidence>
<keyword evidence="5 6" id="KW-0804">Transcription</keyword>
<protein>
    <recommendedName>
        <fullName evidence="6">RNA polymerase sigma factor SigA</fullName>
    </recommendedName>
</protein>
<evidence type="ECO:0000313" key="11">
    <source>
        <dbReference type="Proteomes" id="UP000008139"/>
    </source>
</evidence>
<evidence type="ECO:0000313" key="10">
    <source>
        <dbReference type="EMBL" id="AEA33236.1"/>
    </source>
</evidence>
<dbReference type="PANTHER" id="PTHR30603">
    <property type="entry name" value="RNA POLYMERASE SIGMA FACTOR RPO"/>
    <property type="match status" value="1"/>
</dbReference>
<feature type="domain" description="RNA polymerase sigma-70" evidence="8">
    <location>
        <begin position="282"/>
        <end position="295"/>
    </location>
</feature>
<dbReference type="InterPro" id="IPR009042">
    <property type="entry name" value="RNA_pol_sigma70_r1_2"/>
</dbReference>
<dbReference type="InterPro" id="IPR012760">
    <property type="entry name" value="RNA_pol_sigma_RpoD_C"/>
</dbReference>
<feature type="coiled-coil region" evidence="7">
    <location>
        <begin position="234"/>
        <end position="264"/>
    </location>
</feature>
<dbReference type="GO" id="GO:0003677">
    <property type="term" value="F:DNA binding"/>
    <property type="evidence" value="ECO:0007669"/>
    <property type="project" value="UniProtKB-UniRule"/>
</dbReference>
<dbReference type="PROSITE" id="PS00715">
    <property type="entry name" value="SIGMA70_1"/>
    <property type="match status" value="1"/>
</dbReference>
<dbReference type="Pfam" id="PF00140">
    <property type="entry name" value="Sigma70_r1_2"/>
    <property type="match status" value="1"/>
</dbReference>
<dbReference type="InterPro" id="IPR007127">
    <property type="entry name" value="RNA_pol_sigma_70_r1_1"/>
</dbReference>
<dbReference type="OrthoDB" id="9809557at2"/>
<comment type="subcellular location">
    <subcellularLocation>
        <location evidence="6">Cytoplasm</location>
    </subcellularLocation>
</comment>
<dbReference type="Gene3D" id="1.10.10.10">
    <property type="entry name" value="Winged helix-like DNA-binding domain superfamily/Winged helix DNA-binding domain"/>
    <property type="match status" value="2"/>
</dbReference>
<dbReference type="InterPro" id="IPR050239">
    <property type="entry name" value="Sigma-70_RNA_pol_init_factors"/>
</dbReference>
<dbReference type="InterPro" id="IPR042189">
    <property type="entry name" value="RNA_pol_sigma_70_r1_1_sf"/>
</dbReference>
<gene>
    <name evidence="6" type="primary">sigA</name>
    <name evidence="10" type="ordered locus">Hipma_0259</name>
</gene>
<dbReference type="EMBL" id="CP002606">
    <property type="protein sequence ID" value="AEA33236.1"/>
    <property type="molecule type" value="Genomic_DNA"/>
</dbReference>
<dbReference type="SUPFAM" id="SSF88659">
    <property type="entry name" value="Sigma3 and sigma4 domains of RNA polymerase sigma factors"/>
    <property type="match status" value="2"/>
</dbReference>
<reference evidence="10 11" key="1">
    <citation type="journal article" date="2011" name="Stand. Genomic Sci.">
        <title>Complete genome sequence of the thermophilic sulfur-reducer Hippea maritima type strain (MH(2)).</title>
        <authorList>
            <person name="Huntemann M."/>
            <person name="Lu M."/>
            <person name="Nolan M."/>
            <person name="Lapidus A."/>
            <person name="Lucas S."/>
            <person name="Hammon N."/>
            <person name="Deshpande S."/>
            <person name="Cheng J.F."/>
            <person name="Tapia R."/>
            <person name="Han C."/>
            <person name="Goodwin L."/>
            <person name="Pitluck S."/>
            <person name="Liolios K."/>
            <person name="Pagani I."/>
            <person name="Ivanova N."/>
            <person name="Ovchinikova G."/>
            <person name="Pati A."/>
            <person name="Chen A."/>
            <person name="Palaniappan K."/>
            <person name="Land M."/>
            <person name="Hauser L."/>
            <person name="Jeffries C.D."/>
            <person name="Detter J.C."/>
            <person name="Brambilla E.M."/>
            <person name="Rohde M."/>
            <person name="Spring S."/>
            <person name="Goker M."/>
            <person name="Woyke T."/>
            <person name="Bristow J."/>
            <person name="Eisen J.A."/>
            <person name="Markowitz V."/>
            <person name="Hugenholtz P."/>
            <person name="Kyrpides N.C."/>
            <person name="Klenk H.P."/>
            <person name="Mavromatis K."/>
        </authorList>
    </citation>
    <scope>NUCLEOTIDE SEQUENCE [LARGE SCALE GENOMIC DNA]</scope>
    <source>
        <strain evidence="11">ATCC 700847 / DSM 10411 / MH2</strain>
    </source>
</reference>
<name>F2LXX1_HIPMA</name>
<dbReference type="InterPro" id="IPR007624">
    <property type="entry name" value="RNA_pol_sigma70_r3"/>
</dbReference>
<dbReference type="eggNOG" id="COG0568">
    <property type="taxonomic scope" value="Bacteria"/>
</dbReference>
<organism evidence="10 11">
    <name type="scientific">Hippea maritima (strain ATCC 700847 / DSM 10411 / MH2)</name>
    <dbReference type="NCBI Taxonomy" id="760142"/>
    <lineage>
        <taxon>Bacteria</taxon>
        <taxon>Pseudomonadati</taxon>
        <taxon>Campylobacterota</taxon>
        <taxon>Desulfurellia</taxon>
        <taxon>Desulfurellales</taxon>
        <taxon>Hippeaceae</taxon>
        <taxon>Hippea</taxon>
    </lineage>
</organism>
<dbReference type="NCBIfam" id="TIGR02937">
    <property type="entry name" value="sigma70-ECF"/>
    <property type="match status" value="1"/>
</dbReference>
<dbReference type="PRINTS" id="PR00046">
    <property type="entry name" value="SIGMA70FCT"/>
</dbReference>
<accession>F2LXX1</accession>
<dbReference type="Proteomes" id="UP000008139">
    <property type="component" value="Chromosome"/>
</dbReference>
<dbReference type="RefSeq" id="WP_013681280.1">
    <property type="nucleotide sequence ID" value="NC_015318.1"/>
</dbReference>
<comment type="subunit">
    <text evidence="6">Interacts transiently with the RNA polymerase catalytic core.</text>
</comment>